<comment type="similarity">
    <text evidence="2">Belongs to the methyl-accepting chemotaxis (MCP) protein family.</text>
</comment>
<keyword evidence="1" id="KW-0145">Chemotaxis</keyword>
<accession>A0A3N1UHD4</accession>
<keyword evidence="3" id="KW-0807">Transducer</keyword>
<dbReference type="SUPFAM" id="SSF58104">
    <property type="entry name" value="Methyl-accepting chemotaxis protein (MCP) signaling domain"/>
    <property type="match status" value="1"/>
</dbReference>
<dbReference type="Gene3D" id="1.10.287.950">
    <property type="entry name" value="Methyl-accepting chemotaxis protein"/>
    <property type="match status" value="1"/>
</dbReference>
<feature type="domain" description="Methyl-accepting transducer" evidence="5">
    <location>
        <begin position="333"/>
        <end position="562"/>
    </location>
</feature>
<reference evidence="6 7" key="1">
    <citation type="submission" date="2018-11" db="EMBL/GenBank/DDBJ databases">
        <title>Genomic Encyclopedia of Type Strains, Phase IV (KMG-IV): sequencing the most valuable type-strain genomes for metagenomic binning, comparative biology and taxonomic classification.</title>
        <authorList>
            <person name="Goeker M."/>
        </authorList>
    </citation>
    <scope>NUCLEOTIDE SEQUENCE [LARGE SCALE GENOMIC DNA]</scope>
    <source>
        <strain evidence="6 7">DSM 22027</strain>
    </source>
</reference>
<name>A0A3N1UHD4_9BACT</name>
<keyword evidence="4" id="KW-0812">Transmembrane</keyword>
<comment type="caution">
    <text evidence="6">The sequence shown here is derived from an EMBL/GenBank/DDBJ whole genome shotgun (WGS) entry which is preliminary data.</text>
</comment>
<dbReference type="InterPro" id="IPR004089">
    <property type="entry name" value="MCPsignal_dom"/>
</dbReference>
<dbReference type="AlphaFoldDB" id="A0A3N1UHD4"/>
<protein>
    <submittedName>
        <fullName evidence="6">Nitrate/nitrite sensing protein</fullName>
    </submittedName>
</protein>
<evidence type="ECO:0000313" key="7">
    <source>
        <dbReference type="Proteomes" id="UP000276223"/>
    </source>
</evidence>
<organism evidence="6 7">
    <name type="scientific">Desulfosoma caldarium</name>
    <dbReference type="NCBI Taxonomy" id="610254"/>
    <lineage>
        <taxon>Bacteria</taxon>
        <taxon>Pseudomonadati</taxon>
        <taxon>Thermodesulfobacteriota</taxon>
        <taxon>Syntrophobacteria</taxon>
        <taxon>Syntrophobacterales</taxon>
        <taxon>Syntrophobacteraceae</taxon>
        <taxon>Desulfosoma</taxon>
    </lineage>
</organism>
<evidence type="ECO:0000256" key="3">
    <source>
        <dbReference type="PROSITE-ProRule" id="PRU00284"/>
    </source>
</evidence>
<proteinExistence type="inferred from homology"/>
<dbReference type="GO" id="GO:0007165">
    <property type="term" value="P:signal transduction"/>
    <property type="evidence" value="ECO:0007669"/>
    <property type="project" value="UniProtKB-KW"/>
</dbReference>
<dbReference type="Proteomes" id="UP000276223">
    <property type="component" value="Unassembled WGS sequence"/>
</dbReference>
<dbReference type="Pfam" id="PF08376">
    <property type="entry name" value="NIT"/>
    <property type="match status" value="1"/>
</dbReference>
<dbReference type="SMART" id="SM00283">
    <property type="entry name" value="MA"/>
    <property type="match status" value="1"/>
</dbReference>
<dbReference type="PANTHER" id="PTHR43531">
    <property type="entry name" value="PROTEIN ICFG"/>
    <property type="match status" value="1"/>
</dbReference>
<evidence type="ECO:0000256" key="2">
    <source>
        <dbReference type="ARBA" id="ARBA00029447"/>
    </source>
</evidence>
<keyword evidence="4" id="KW-0472">Membrane</keyword>
<evidence type="ECO:0000256" key="4">
    <source>
        <dbReference type="SAM" id="Phobius"/>
    </source>
</evidence>
<dbReference type="GO" id="GO:0006935">
    <property type="term" value="P:chemotaxis"/>
    <property type="evidence" value="ECO:0007669"/>
    <property type="project" value="UniProtKB-KW"/>
</dbReference>
<dbReference type="GO" id="GO:0004888">
    <property type="term" value="F:transmembrane signaling receptor activity"/>
    <property type="evidence" value="ECO:0007669"/>
    <property type="project" value="TreeGrafter"/>
</dbReference>
<dbReference type="OrthoDB" id="5410204at2"/>
<keyword evidence="4" id="KW-1133">Transmembrane helix</keyword>
<dbReference type="GO" id="GO:0005886">
    <property type="term" value="C:plasma membrane"/>
    <property type="evidence" value="ECO:0007669"/>
    <property type="project" value="TreeGrafter"/>
</dbReference>
<dbReference type="EMBL" id="RJVA01000014">
    <property type="protein sequence ID" value="ROQ90675.1"/>
    <property type="molecule type" value="Genomic_DNA"/>
</dbReference>
<evidence type="ECO:0000256" key="1">
    <source>
        <dbReference type="ARBA" id="ARBA00022500"/>
    </source>
</evidence>
<sequence>MSLKTRMMVMWIVPVCLMALLIVWVVLGLQSEYRISRIQMSNVNLLSATSHLITCIQKERGISAIFISGGISAEELKGPRAQTDEALQRFVAALSQGSIAAEPAKRAEKIPQQLAEIRSGIQAGKNMFFRYTDLVDMLLAVEIATARAKTTGGVGKTMLSLYVLDLAKENAGKLRGFGSGLIARGKPISDNELSKLITWYGSLQSLLRSQLIILPKDMMAQFQSIISGDTLASAQNVSDIFFKEAPSGSFSIEAKKFFDLWTRVISQMDGVIQGAADSVTQYSDHVAQRAKRTSIGIIVGGLSAIIFVIIFSLWTYRSTVKRLHHGLQGLNEASKQILSGSFQLASSSAQLADGSSRQAAAIEESSATSEEMTSQLNMTVERIRELNRFSDQTAQSMKISHKALRQTAEAIKQVVVNSEAAMKIIKHIDEIAFQTNLLALNAAVEAARAGEVGAGFAVVAEEVRNLAMRAAGASKETQQVIETVMEAVRRVDELTKETVGGFYDMGEHAKKVTDIIHEIRNAAEEQSRGVDQLNQAINDLNGVVQDNASRSEELASVAEELDAQSRLLAEHVGHLGAFVGISVDSSRQLTVGDGAGATAGPASTTKRTKVAAGYRTYEGAAKHLRTEAAGQKSEPEKWPALD</sequence>
<evidence type="ECO:0000313" key="6">
    <source>
        <dbReference type="EMBL" id="ROQ90675.1"/>
    </source>
</evidence>
<dbReference type="PROSITE" id="PS50111">
    <property type="entry name" value="CHEMOTAXIS_TRANSDUC_2"/>
    <property type="match status" value="1"/>
</dbReference>
<evidence type="ECO:0000259" key="5">
    <source>
        <dbReference type="PROSITE" id="PS50111"/>
    </source>
</evidence>
<feature type="transmembrane region" description="Helical" evidence="4">
    <location>
        <begin position="295"/>
        <end position="316"/>
    </location>
</feature>
<dbReference type="Pfam" id="PF00015">
    <property type="entry name" value="MCPsignal"/>
    <property type="match status" value="1"/>
</dbReference>
<dbReference type="PANTHER" id="PTHR43531:SF11">
    <property type="entry name" value="METHYL-ACCEPTING CHEMOTAXIS PROTEIN 3"/>
    <property type="match status" value="1"/>
</dbReference>
<dbReference type="RefSeq" id="WP_123291023.1">
    <property type="nucleotide sequence ID" value="NZ_RJVA01000014.1"/>
</dbReference>
<dbReference type="InterPro" id="IPR051310">
    <property type="entry name" value="MCP_chemotaxis"/>
</dbReference>
<gene>
    <name evidence="6" type="ORF">EDC27_2558</name>
</gene>
<keyword evidence="7" id="KW-1185">Reference proteome</keyword>
<dbReference type="InterPro" id="IPR013587">
    <property type="entry name" value="Nitrate/nitrite_sensing"/>
</dbReference>